<comment type="similarity">
    <text evidence="2">Belongs to the bacterial solute-binding protein 1 family.</text>
</comment>
<comment type="caution">
    <text evidence="5">The sequence shown here is derived from an EMBL/GenBank/DDBJ whole genome shotgun (WGS) entry which is preliminary data.</text>
</comment>
<dbReference type="SUPFAM" id="SSF53850">
    <property type="entry name" value="Periplasmic binding protein-like II"/>
    <property type="match status" value="1"/>
</dbReference>
<dbReference type="Gene3D" id="3.40.190.10">
    <property type="entry name" value="Periplasmic binding protein-like II"/>
    <property type="match status" value="2"/>
</dbReference>
<evidence type="ECO:0000256" key="1">
    <source>
        <dbReference type="ARBA" id="ARBA00004418"/>
    </source>
</evidence>
<dbReference type="InterPro" id="IPR050490">
    <property type="entry name" value="Bact_solute-bd_prot1"/>
</dbReference>
<sequence>MKSFHKTIVSIAAAMIFASASNAQDQALQISAAPSIYRGAYESLVKAFEASHPDIKVLLAPPVREDEELLQNTLRSAITGQLPDILFISPNVLRPLIDHKVAVDLATVGGSADTVSKLGLVAGATEVGTVDGRLYALPLGVSVPIIAYNADLVAKAGGNVDDFPQSWEGIISLMNNVAKLDGKLGGFMEYDNTGNWTYKAVVSTLGGSMMSLDGRSVAFDSAEGRQAFKVLEAFGRAGQAKADMSRDQARQAFAAGTIGILVTSSGALPSLEKQSAGKFALRASPLPLEEDVARVPAAGTVLVITAKDPAKKAAALEFLTYAVSADAQTIIGKMTGLLAVNQTALTDPARLGEQTQQRPNQKAAIAEMGRLTEWYAFPGENSVKITEVIKNYLRAVLTLKRSPDDALTAMKSDVEALLPR</sequence>
<evidence type="ECO:0000256" key="4">
    <source>
        <dbReference type="SAM" id="SignalP"/>
    </source>
</evidence>
<dbReference type="RefSeq" id="WP_075625367.1">
    <property type="nucleotide sequence ID" value="NZ_FOAM01000033.1"/>
</dbReference>
<protein>
    <submittedName>
        <fullName evidence="5">Uncharacterized protein</fullName>
    </submittedName>
</protein>
<evidence type="ECO:0000256" key="3">
    <source>
        <dbReference type="ARBA" id="ARBA00022764"/>
    </source>
</evidence>
<feature type="signal peptide" evidence="4">
    <location>
        <begin position="1"/>
        <end position="23"/>
    </location>
</feature>
<accession>A0A1Q9B3Q2</accession>
<keyword evidence="6" id="KW-1185">Reference proteome</keyword>
<dbReference type="GO" id="GO:0042597">
    <property type="term" value="C:periplasmic space"/>
    <property type="evidence" value="ECO:0007669"/>
    <property type="project" value="UniProtKB-SubCell"/>
</dbReference>
<evidence type="ECO:0000313" key="5">
    <source>
        <dbReference type="EMBL" id="OLP62676.1"/>
    </source>
</evidence>
<organism evidence="5 6">
    <name type="scientific">Xaviernesmea oryzae</name>
    <dbReference type="NCBI Taxonomy" id="464029"/>
    <lineage>
        <taxon>Bacteria</taxon>
        <taxon>Pseudomonadati</taxon>
        <taxon>Pseudomonadota</taxon>
        <taxon>Alphaproteobacteria</taxon>
        <taxon>Hyphomicrobiales</taxon>
        <taxon>Rhizobiaceae</taxon>
        <taxon>Rhizobium/Agrobacterium group</taxon>
        <taxon>Xaviernesmea</taxon>
    </lineage>
</organism>
<evidence type="ECO:0000256" key="2">
    <source>
        <dbReference type="ARBA" id="ARBA00008520"/>
    </source>
</evidence>
<keyword evidence="3" id="KW-0574">Periplasm</keyword>
<keyword evidence="4" id="KW-0732">Signal</keyword>
<dbReference type="PANTHER" id="PTHR43649">
    <property type="entry name" value="ARABINOSE-BINDING PROTEIN-RELATED"/>
    <property type="match status" value="1"/>
</dbReference>
<comment type="subcellular location">
    <subcellularLocation>
        <location evidence="1">Periplasm</location>
    </subcellularLocation>
</comment>
<dbReference type="Proteomes" id="UP000186364">
    <property type="component" value="Unassembled WGS sequence"/>
</dbReference>
<dbReference type="Pfam" id="PF13416">
    <property type="entry name" value="SBP_bac_8"/>
    <property type="match status" value="1"/>
</dbReference>
<dbReference type="EMBL" id="MKIP01000021">
    <property type="protein sequence ID" value="OLP62676.1"/>
    <property type="molecule type" value="Genomic_DNA"/>
</dbReference>
<dbReference type="InterPro" id="IPR006059">
    <property type="entry name" value="SBP"/>
</dbReference>
<feature type="chain" id="PRO_5010170517" evidence="4">
    <location>
        <begin position="24"/>
        <end position="420"/>
    </location>
</feature>
<gene>
    <name evidence="5" type="ORF">BJF93_09000</name>
</gene>
<reference evidence="5 6" key="1">
    <citation type="submission" date="2016-09" db="EMBL/GenBank/DDBJ databases">
        <title>Rhizobium sp. nov., a novel species isolated from the rice rhizosphere.</title>
        <authorList>
            <person name="Zhao J."/>
            <person name="Zhang X."/>
        </authorList>
    </citation>
    <scope>NUCLEOTIDE SEQUENCE [LARGE SCALE GENOMIC DNA]</scope>
    <source>
        <strain evidence="5 6">1.7048</strain>
    </source>
</reference>
<dbReference type="OrthoDB" id="2509690at2"/>
<dbReference type="AlphaFoldDB" id="A0A1Q9B3Q2"/>
<dbReference type="PANTHER" id="PTHR43649:SF12">
    <property type="entry name" value="DIACETYLCHITOBIOSE BINDING PROTEIN DASA"/>
    <property type="match status" value="1"/>
</dbReference>
<name>A0A1Q9B3Q2_9HYPH</name>
<evidence type="ECO:0000313" key="6">
    <source>
        <dbReference type="Proteomes" id="UP000186364"/>
    </source>
</evidence>
<proteinExistence type="inferred from homology"/>